<dbReference type="SUPFAM" id="SSF57903">
    <property type="entry name" value="FYVE/PHD zinc finger"/>
    <property type="match status" value="2"/>
</dbReference>
<dbReference type="PROSITE" id="PS01359">
    <property type="entry name" value="ZF_PHD_1"/>
    <property type="match status" value="1"/>
</dbReference>
<dbReference type="PANTHER" id="PTHR12087:SF0">
    <property type="entry name" value="ORIGIN RECOGNITION COMPLEX SUBUNIT 4"/>
    <property type="match status" value="1"/>
</dbReference>
<sequence>MSTRKRTRSQLHDEDELSPEKGAATKTPLASAKKRKLNVNGSSPAGGITGSLKRTFGGLLGWGRKGKENLRAEAEEEDELASGESLDLTSNKSETRDKDIYDIESSEPEEDNVQKPRSGSGRTKSTPTSSKAKGASEKGSAKSSRSTRADQIAEDIWEVPEDDTSAVRSSRKLGRSTEKAKALLAPVVQERDTPTLRSPGRPKKSRILKDDIKLSKKAARERLMVAESEGEDEEGDADITPRKGKSRRSKEVSPAQSAEIVVSAKRVKLGRSTREHSPELKISQSATSTGKRGRPRRASIEAAESPQQGPKGILTPSKARPGRPRKSVTFGEGEVDLGFKDIPSKGSKLSYDDVAAATDGEEHKDDVEEDEDDIACAICAGLKTTKKNPIIFCDGKDCEYAVHKNCEKLPVVPEEDWFCKECQSTPEPEDCEPTEEEIESDDSEEEACAVCSGLDSKGKNPIILCDGEDCDYSVHIKCCQLSAVPRGKWFCSECELKNQASALFPQLNDGFSFADSANQLPDIEGIEDHLRHMQRTLLDRLTGQKRIRLRGYDEEMKKVHQVVEQTVLAGEGNSMQVIGARGSGKSTLVESVISDLSDQRENFHVVRLNGFIHTDDKLALKEIWRQLGREMELEDDTGGRTSNYADTLASLLALLSHPSEISEDQTDQTAKSVIFVLDEFDLFTTHSRQTLLYNLFDIAQAKKAPIVVLGLTTKIDVVESLEKRVKSRFSHRYVHLSLPRSIPAFWDICKAGLMLDIDEAGFEGFDTGAAGQDEFLSFWQNMVENLYSKDESFKLHVESQFYRNKSVPEFFTSCVLPIANLSGRKFPLTGRSFTSTSLSLSAPDSKLELLRGLSELELALLIAAARLDIILDTDTCNFAMAYDEYSSLTSRYKIQTSSTGVTALGASAKIWGRDVSLAAWERLAEYELLVPAGIGGGGRGGEFGTGGRMWKVDVGLEEITGSIETMSGVMIKWCREI</sequence>
<dbReference type="PROSITE" id="PS50016">
    <property type="entry name" value="ZF_PHD_2"/>
    <property type="match status" value="2"/>
</dbReference>
<proteinExistence type="inferred from homology"/>
<dbReference type="FunFam" id="3.40.50.300:FF:001597">
    <property type="entry name" value="Origin recognition complex subunit Orc4"/>
    <property type="match status" value="1"/>
</dbReference>
<dbReference type="GO" id="GO:0005664">
    <property type="term" value="C:nuclear origin of replication recognition complex"/>
    <property type="evidence" value="ECO:0007669"/>
    <property type="project" value="TreeGrafter"/>
</dbReference>
<dbReference type="InterPro" id="IPR032705">
    <property type="entry name" value="ORC4_C"/>
</dbReference>
<evidence type="ECO:0000256" key="5">
    <source>
        <dbReference type="ARBA" id="ARBA00022771"/>
    </source>
</evidence>
<feature type="compositionally biased region" description="Acidic residues" evidence="10">
    <location>
        <begin position="102"/>
        <end position="111"/>
    </location>
</feature>
<evidence type="ECO:0000256" key="1">
    <source>
        <dbReference type="ARBA" id="ARBA00004123"/>
    </source>
</evidence>
<dbReference type="InterPro" id="IPR041664">
    <property type="entry name" value="AAA_16"/>
</dbReference>
<evidence type="ECO:0000256" key="9">
    <source>
        <dbReference type="PROSITE-ProRule" id="PRU00146"/>
    </source>
</evidence>
<name>A0A2J6S939_HYAVF</name>
<evidence type="ECO:0000256" key="4">
    <source>
        <dbReference type="ARBA" id="ARBA00022723"/>
    </source>
</evidence>
<dbReference type="GO" id="GO:0008270">
    <property type="term" value="F:zinc ion binding"/>
    <property type="evidence" value="ECO:0007669"/>
    <property type="project" value="UniProtKB-KW"/>
</dbReference>
<evidence type="ECO:0000313" key="12">
    <source>
        <dbReference type="EMBL" id="PMD47270.1"/>
    </source>
</evidence>
<keyword evidence="5 9" id="KW-0863">Zinc-finger</keyword>
<keyword evidence="13" id="KW-1185">Reference proteome</keyword>
<dbReference type="InterPro" id="IPR019786">
    <property type="entry name" value="Zinc_finger_PHD-type_CS"/>
</dbReference>
<evidence type="ECO:0000259" key="11">
    <source>
        <dbReference type="PROSITE" id="PS50016"/>
    </source>
</evidence>
<feature type="compositionally biased region" description="Acidic residues" evidence="10">
    <location>
        <begin position="152"/>
        <end position="164"/>
    </location>
</feature>
<dbReference type="OrthoDB" id="343623at2759"/>
<feature type="compositionally biased region" description="Polar residues" evidence="10">
    <location>
        <begin position="115"/>
        <end position="128"/>
    </location>
</feature>
<dbReference type="Proteomes" id="UP000235786">
    <property type="component" value="Unassembled WGS sequence"/>
</dbReference>
<evidence type="ECO:0000256" key="3">
    <source>
        <dbReference type="ARBA" id="ARBA00022705"/>
    </source>
</evidence>
<dbReference type="Gene3D" id="3.30.40.10">
    <property type="entry name" value="Zinc/RING finger domain, C3HC4 (zinc finger)"/>
    <property type="match status" value="2"/>
</dbReference>
<dbReference type="InterPro" id="IPR019787">
    <property type="entry name" value="Znf_PHD-finger"/>
</dbReference>
<dbReference type="InterPro" id="IPR001965">
    <property type="entry name" value="Znf_PHD"/>
</dbReference>
<evidence type="ECO:0000313" key="13">
    <source>
        <dbReference type="Proteomes" id="UP000235786"/>
    </source>
</evidence>
<feature type="compositionally biased region" description="Basic and acidic residues" evidence="10">
    <location>
        <begin position="207"/>
        <end position="224"/>
    </location>
</feature>
<dbReference type="STRING" id="1149755.A0A2J6S939"/>
<feature type="region of interest" description="Disordered" evidence="10">
    <location>
        <begin position="1"/>
        <end position="334"/>
    </location>
</feature>
<feature type="domain" description="PHD-type" evidence="11">
    <location>
        <begin position="445"/>
        <end position="497"/>
    </location>
</feature>
<evidence type="ECO:0000256" key="7">
    <source>
        <dbReference type="ARBA" id="ARBA00023125"/>
    </source>
</evidence>
<dbReference type="SUPFAM" id="SSF52540">
    <property type="entry name" value="P-loop containing nucleoside triphosphate hydrolases"/>
    <property type="match status" value="1"/>
</dbReference>
<feature type="compositionally biased region" description="Acidic residues" evidence="10">
    <location>
        <begin position="228"/>
        <end position="237"/>
    </location>
</feature>
<dbReference type="InterPro" id="IPR016527">
    <property type="entry name" value="ORC4"/>
</dbReference>
<feature type="domain" description="PHD-type" evidence="11">
    <location>
        <begin position="373"/>
        <end position="425"/>
    </location>
</feature>
<dbReference type="PANTHER" id="PTHR12087">
    <property type="entry name" value="ORIGIN RECOGNITION COMPLEX SUBUNIT 4"/>
    <property type="match status" value="1"/>
</dbReference>
<keyword evidence="6" id="KW-0862">Zinc</keyword>
<protein>
    <recommendedName>
        <fullName evidence="11">PHD-type domain-containing protein</fullName>
    </recommendedName>
</protein>
<dbReference type="Pfam" id="PF00628">
    <property type="entry name" value="PHD"/>
    <property type="match status" value="1"/>
</dbReference>
<comment type="similarity">
    <text evidence="2">Belongs to the ORC4 family.</text>
</comment>
<keyword evidence="8" id="KW-0539">Nucleus</keyword>
<keyword evidence="3" id="KW-0235">DNA replication</keyword>
<dbReference type="AlphaFoldDB" id="A0A2J6S939"/>
<dbReference type="Pfam" id="PF13191">
    <property type="entry name" value="AAA_16"/>
    <property type="match status" value="1"/>
</dbReference>
<comment type="subcellular location">
    <subcellularLocation>
        <location evidence="1">Nucleus</location>
    </subcellularLocation>
</comment>
<dbReference type="SMART" id="SM00249">
    <property type="entry name" value="PHD"/>
    <property type="match status" value="2"/>
</dbReference>
<dbReference type="InterPro" id="IPR027417">
    <property type="entry name" value="P-loop_NTPase"/>
</dbReference>
<gene>
    <name evidence="12" type="ORF">L207DRAFT_576062</name>
</gene>
<dbReference type="EMBL" id="KZ613938">
    <property type="protein sequence ID" value="PMD47270.1"/>
    <property type="molecule type" value="Genomic_DNA"/>
</dbReference>
<accession>A0A2J6S939</accession>
<dbReference type="Pfam" id="PF14629">
    <property type="entry name" value="ORC4_C"/>
    <property type="match status" value="1"/>
</dbReference>
<organism evidence="12 13">
    <name type="scientific">Hyaloscypha variabilis (strain UAMH 11265 / GT02V1 / F)</name>
    <name type="common">Meliniomyces variabilis</name>
    <dbReference type="NCBI Taxonomy" id="1149755"/>
    <lineage>
        <taxon>Eukaryota</taxon>
        <taxon>Fungi</taxon>
        <taxon>Dikarya</taxon>
        <taxon>Ascomycota</taxon>
        <taxon>Pezizomycotina</taxon>
        <taxon>Leotiomycetes</taxon>
        <taxon>Helotiales</taxon>
        <taxon>Hyaloscyphaceae</taxon>
        <taxon>Hyaloscypha</taxon>
        <taxon>Hyaloscypha variabilis</taxon>
    </lineage>
</organism>
<evidence type="ECO:0000256" key="10">
    <source>
        <dbReference type="SAM" id="MobiDB-lite"/>
    </source>
</evidence>
<dbReference type="GO" id="GO:0006270">
    <property type="term" value="P:DNA replication initiation"/>
    <property type="evidence" value="ECO:0007669"/>
    <property type="project" value="TreeGrafter"/>
</dbReference>
<evidence type="ECO:0000256" key="8">
    <source>
        <dbReference type="ARBA" id="ARBA00023242"/>
    </source>
</evidence>
<dbReference type="InterPro" id="IPR013083">
    <property type="entry name" value="Znf_RING/FYVE/PHD"/>
</dbReference>
<keyword evidence="7" id="KW-0238">DNA-binding</keyword>
<evidence type="ECO:0000256" key="6">
    <source>
        <dbReference type="ARBA" id="ARBA00022833"/>
    </source>
</evidence>
<reference evidence="12 13" key="1">
    <citation type="submission" date="2016-04" db="EMBL/GenBank/DDBJ databases">
        <title>A degradative enzymes factory behind the ericoid mycorrhizal symbiosis.</title>
        <authorList>
            <consortium name="DOE Joint Genome Institute"/>
            <person name="Martino E."/>
            <person name="Morin E."/>
            <person name="Grelet G."/>
            <person name="Kuo A."/>
            <person name="Kohler A."/>
            <person name="Daghino S."/>
            <person name="Barry K."/>
            <person name="Choi C."/>
            <person name="Cichocki N."/>
            <person name="Clum A."/>
            <person name="Copeland A."/>
            <person name="Hainaut M."/>
            <person name="Haridas S."/>
            <person name="Labutti K."/>
            <person name="Lindquist E."/>
            <person name="Lipzen A."/>
            <person name="Khouja H.-R."/>
            <person name="Murat C."/>
            <person name="Ohm R."/>
            <person name="Olson A."/>
            <person name="Spatafora J."/>
            <person name="Veneault-Fourrey C."/>
            <person name="Henrissat B."/>
            <person name="Grigoriev I."/>
            <person name="Martin F."/>
            <person name="Perotto S."/>
        </authorList>
    </citation>
    <scope>NUCLEOTIDE SEQUENCE [LARGE SCALE GENOMIC DNA]</scope>
    <source>
        <strain evidence="12 13">F</strain>
    </source>
</reference>
<evidence type="ECO:0000256" key="2">
    <source>
        <dbReference type="ARBA" id="ARBA00005334"/>
    </source>
</evidence>
<dbReference type="GO" id="GO:0003688">
    <property type="term" value="F:DNA replication origin binding"/>
    <property type="evidence" value="ECO:0007669"/>
    <property type="project" value="TreeGrafter"/>
</dbReference>
<keyword evidence="4" id="KW-0479">Metal-binding</keyword>
<dbReference type="InterPro" id="IPR011011">
    <property type="entry name" value="Znf_FYVE_PHD"/>
</dbReference>
<dbReference type="Gene3D" id="3.40.50.300">
    <property type="entry name" value="P-loop containing nucleotide triphosphate hydrolases"/>
    <property type="match status" value="1"/>
</dbReference>